<organism evidence="3 4">
    <name type="scientific">Popillia japonica</name>
    <name type="common">Japanese beetle</name>
    <dbReference type="NCBI Taxonomy" id="7064"/>
    <lineage>
        <taxon>Eukaryota</taxon>
        <taxon>Metazoa</taxon>
        <taxon>Ecdysozoa</taxon>
        <taxon>Arthropoda</taxon>
        <taxon>Hexapoda</taxon>
        <taxon>Insecta</taxon>
        <taxon>Pterygota</taxon>
        <taxon>Neoptera</taxon>
        <taxon>Endopterygota</taxon>
        <taxon>Coleoptera</taxon>
        <taxon>Polyphaga</taxon>
        <taxon>Scarabaeiformia</taxon>
        <taxon>Scarabaeidae</taxon>
        <taxon>Rutelinae</taxon>
        <taxon>Popillia</taxon>
    </lineage>
</organism>
<dbReference type="GO" id="GO:0004867">
    <property type="term" value="F:serine-type endopeptidase inhibitor activity"/>
    <property type="evidence" value="ECO:0007669"/>
    <property type="project" value="UniProtKB-KW"/>
</dbReference>
<name>A0AAW1MHZ9_POPJA</name>
<dbReference type="InterPro" id="IPR002350">
    <property type="entry name" value="Kazal_dom"/>
</dbReference>
<feature type="signal peptide" evidence="1">
    <location>
        <begin position="1"/>
        <end position="19"/>
    </location>
</feature>
<dbReference type="Gene3D" id="3.30.60.30">
    <property type="match status" value="1"/>
</dbReference>
<evidence type="ECO:0000313" key="3">
    <source>
        <dbReference type="EMBL" id="KAK9747344.1"/>
    </source>
</evidence>
<feature type="domain" description="Kazal-like" evidence="2">
    <location>
        <begin position="29"/>
        <end position="85"/>
    </location>
</feature>
<evidence type="ECO:0000259" key="2">
    <source>
        <dbReference type="PROSITE" id="PS51465"/>
    </source>
</evidence>
<keyword evidence="3" id="KW-0722">Serine protease inhibitor</keyword>
<keyword evidence="1" id="KW-0732">Signal</keyword>
<dbReference type="EMBL" id="JASPKY010000031">
    <property type="protein sequence ID" value="KAK9747344.1"/>
    <property type="molecule type" value="Genomic_DNA"/>
</dbReference>
<feature type="chain" id="PRO_5043587226" evidence="1">
    <location>
        <begin position="20"/>
        <end position="128"/>
    </location>
</feature>
<evidence type="ECO:0000313" key="4">
    <source>
        <dbReference type="Proteomes" id="UP001458880"/>
    </source>
</evidence>
<keyword evidence="4" id="KW-1185">Reference proteome</keyword>
<dbReference type="Pfam" id="PF00050">
    <property type="entry name" value="Kazal_1"/>
    <property type="match status" value="1"/>
</dbReference>
<gene>
    <name evidence="3" type="ORF">QE152_g5371</name>
</gene>
<dbReference type="PROSITE" id="PS51465">
    <property type="entry name" value="KAZAL_2"/>
    <property type="match status" value="1"/>
</dbReference>
<dbReference type="InterPro" id="IPR036058">
    <property type="entry name" value="Kazal_dom_sf"/>
</dbReference>
<comment type="caution">
    <text evidence="3">The sequence shown here is derived from an EMBL/GenBank/DDBJ whole genome shotgun (WGS) entry which is preliminary data.</text>
</comment>
<dbReference type="SUPFAM" id="SSF100895">
    <property type="entry name" value="Kazal-type serine protease inhibitors"/>
    <property type="match status" value="1"/>
</dbReference>
<dbReference type="SMART" id="SM00280">
    <property type="entry name" value="KAZAL"/>
    <property type="match status" value="1"/>
</dbReference>
<protein>
    <submittedName>
        <fullName evidence="3">Kazal-type serine protease inhibitor domain</fullName>
    </submittedName>
</protein>
<evidence type="ECO:0000256" key="1">
    <source>
        <dbReference type="SAM" id="SignalP"/>
    </source>
</evidence>
<keyword evidence="3" id="KW-0646">Protease inhibitor</keyword>
<accession>A0AAW1MHZ9</accession>
<dbReference type="AlphaFoldDB" id="A0AAW1MHZ9"/>
<proteinExistence type="predicted"/>
<reference evidence="3 4" key="1">
    <citation type="journal article" date="2024" name="BMC Genomics">
        <title>De novo assembly and annotation of Popillia japonica's genome with initial clues to its potential as an invasive pest.</title>
        <authorList>
            <person name="Cucini C."/>
            <person name="Boschi S."/>
            <person name="Funari R."/>
            <person name="Cardaioli E."/>
            <person name="Iannotti N."/>
            <person name="Marturano G."/>
            <person name="Paoli F."/>
            <person name="Bruttini M."/>
            <person name="Carapelli A."/>
            <person name="Frati F."/>
            <person name="Nardi F."/>
        </authorList>
    </citation>
    <scope>NUCLEOTIDE SEQUENCE [LARGE SCALE GENOMIC DNA]</scope>
    <source>
        <strain evidence="3">DMR45628</strain>
    </source>
</reference>
<dbReference type="Proteomes" id="UP001458880">
    <property type="component" value="Unassembled WGS sequence"/>
</dbReference>
<sequence>MKFALVLTLIMVLLTITLALPAKGSTKPSLKKKTCVKACTDDYTPVCGGDDAGKKISFGNECVLANYNCENNANLKLVSKGECPGSLFCPQYIHSAFNLNFNSFQISNSSVKANAPAVKELDYPKLLF</sequence>